<proteinExistence type="predicted"/>
<name>A0ABT8LEP8_9BACT</name>
<protein>
    <submittedName>
        <fullName evidence="1">Uncharacterized protein</fullName>
    </submittedName>
</protein>
<sequence>MSELPIFLKQLMAQKTLWAIIITGNFSEVKKSDLAYVFNTPISLEVNNLSLGDGLFFESVNLRKNPPDMPEFDSIEELNEYLVTLDCDLQNYEKITLSFHTLDPSYYTDPERFFGAGNVSSRYEFDPENRKFTDKVKYHVIEYPNFEVPMYISVSEFMLGKFSITATIPKSGKFKSRRPWLDYLNSIDPSKIEIHRND</sequence>
<dbReference type="Proteomes" id="UP001172083">
    <property type="component" value="Unassembled WGS sequence"/>
</dbReference>
<organism evidence="1 2">
    <name type="scientific">Agaribacillus aureus</name>
    <dbReference type="NCBI Taxonomy" id="3051825"/>
    <lineage>
        <taxon>Bacteria</taxon>
        <taxon>Pseudomonadati</taxon>
        <taxon>Bacteroidota</taxon>
        <taxon>Cytophagia</taxon>
        <taxon>Cytophagales</taxon>
        <taxon>Splendidivirgaceae</taxon>
        <taxon>Agaribacillus</taxon>
    </lineage>
</organism>
<reference evidence="1" key="1">
    <citation type="submission" date="2023-06" db="EMBL/GenBank/DDBJ databases">
        <title>Genomic of Agaribacillus aureum.</title>
        <authorList>
            <person name="Wang G."/>
        </authorList>
    </citation>
    <scope>NUCLEOTIDE SEQUENCE</scope>
    <source>
        <strain evidence="1">BMA12</strain>
    </source>
</reference>
<dbReference type="EMBL" id="JAUJEB010000006">
    <property type="protein sequence ID" value="MDN5215240.1"/>
    <property type="molecule type" value="Genomic_DNA"/>
</dbReference>
<dbReference type="RefSeq" id="WP_346760578.1">
    <property type="nucleotide sequence ID" value="NZ_JAUJEB010000006.1"/>
</dbReference>
<gene>
    <name evidence="1" type="ORF">QQ020_24385</name>
</gene>
<keyword evidence="2" id="KW-1185">Reference proteome</keyword>
<evidence type="ECO:0000313" key="1">
    <source>
        <dbReference type="EMBL" id="MDN5215240.1"/>
    </source>
</evidence>
<accession>A0ABT8LEP8</accession>
<comment type="caution">
    <text evidence="1">The sequence shown here is derived from an EMBL/GenBank/DDBJ whole genome shotgun (WGS) entry which is preliminary data.</text>
</comment>
<evidence type="ECO:0000313" key="2">
    <source>
        <dbReference type="Proteomes" id="UP001172083"/>
    </source>
</evidence>